<accession>A0ABX1NNF4</accession>
<keyword evidence="3" id="KW-1185">Reference proteome</keyword>
<proteinExistence type="predicted"/>
<keyword evidence="1" id="KW-1133">Transmembrane helix</keyword>
<organism evidence="2 3">
    <name type="scientific">Aromatoleum toluolicum</name>
    <dbReference type="NCBI Taxonomy" id="90060"/>
    <lineage>
        <taxon>Bacteria</taxon>
        <taxon>Pseudomonadati</taxon>
        <taxon>Pseudomonadota</taxon>
        <taxon>Betaproteobacteria</taxon>
        <taxon>Rhodocyclales</taxon>
        <taxon>Rhodocyclaceae</taxon>
        <taxon>Aromatoleum</taxon>
    </lineage>
</organism>
<gene>
    <name evidence="2" type="ORF">GPA27_26265</name>
</gene>
<feature type="transmembrane region" description="Helical" evidence="1">
    <location>
        <begin position="39"/>
        <end position="62"/>
    </location>
</feature>
<keyword evidence="1" id="KW-0472">Membrane</keyword>
<feature type="transmembrane region" description="Helical" evidence="1">
    <location>
        <begin position="218"/>
        <end position="237"/>
    </location>
</feature>
<protein>
    <submittedName>
        <fullName evidence="2">Uncharacterized protein</fullName>
    </submittedName>
</protein>
<feature type="transmembrane region" description="Helical" evidence="1">
    <location>
        <begin position="114"/>
        <end position="135"/>
    </location>
</feature>
<feature type="transmembrane region" description="Helical" evidence="1">
    <location>
        <begin position="69"/>
        <end position="89"/>
    </location>
</feature>
<name>A0ABX1NNF4_9RHOO</name>
<dbReference type="RefSeq" id="WP_169143395.1">
    <property type="nucleotide sequence ID" value="NZ_WTVS01000108.1"/>
</dbReference>
<dbReference type="EMBL" id="WTVS01000108">
    <property type="protein sequence ID" value="NMG00889.1"/>
    <property type="molecule type" value="Genomic_DNA"/>
</dbReference>
<evidence type="ECO:0000313" key="2">
    <source>
        <dbReference type="EMBL" id="NMG00889.1"/>
    </source>
</evidence>
<evidence type="ECO:0000256" key="1">
    <source>
        <dbReference type="SAM" id="Phobius"/>
    </source>
</evidence>
<feature type="transmembrane region" description="Helical" evidence="1">
    <location>
        <begin position="147"/>
        <end position="168"/>
    </location>
</feature>
<sequence>MKDLFSRRIPTLISGALVWSSLDALLVRSEQAWSTDGVVGQIFLGLVTPSLCLWLIFLFAVWRKEKSTPWVLFEALTALVLLIVTLTFSESPLPIAIVLNGLIFQSWLRLSDSLSVLFGLLLTASIVMAFALLAARVFRISDLLSSFIGCVAVIPIGTIILGITYQWQFHAIGALGYTGIALGFAVGDLLGTAIFATLRRWFAWVRLRSSSVHKIAPYAAAIVPVTFGVGALIYFLLPPLDRDISNLMFPCLERSPSILPYPIRKRPECSIAVVTPEYIAAETYSSSSQDAGKNVRLRIPIAIRNNSSEPLIIDDIGDIEYGLPSGTGYLYCDGLNKGAYLEFESEKFPATIAPRSDLIVYGLVSGLPCFAAPLTGVHLESLSIKHMRALLSEIWPAQEWMVIPSSRISVRLKLPRMAVGIKRDIFVVVPPSGVTHEPSLFLDQFLKLFRISEGAKVTGDQNELLTRATNQKVKALLQELKPDMDAQAVKDRIGQPIGTRIDMLRVSENDEREVERWLYPCKPIDSQASRFCYFTVSFVKSRVAGWLIRGLDEKLLDDAIASFTRQIEESVHTEADAARLLGPPSWRVHNTWYYMFPESPKDVIIKLDFIFGFFLNWHTEILFRSETGAEATGVGIAELWLQHERPPTRSQPHTP</sequence>
<keyword evidence="1" id="KW-0812">Transmembrane</keyword>
<reference evidence="2 3" key="1">
    <citation type="submission" date="2019-12" db="EMBL/GenBank/DDBJ databases">
        <title>Comparative genomics gives insights into the taxonomy of the Azoarcus-Aromatoleum group and reveals separate origins of nif in the plant-associated Azoarcus and non-plant-associated Aromatoleum sub-groups.</title>
        <authorList>
            <person name="Lafos M."/>
            <person name="Maluk M."/>
            <person name="Batista M."/>
            <person name="Junghare M."/>
            <person name="Carmona M."/>
            <person name="Faoro H."/>
            <person name="Cruz L.M."/>
            <person name="Battistoni F."/>
            <person name="De Souza E."/>
            <person name="Pedrosa F."/>
            <person name="Chen W.-M."/>
            <person name="Poole P.S."/>
            <person name="Dixon R.A."/>
            <person name="James E.K."/>
        </authorList>
    </citation>
    <scope>NUCLEOTIDE SEQUENCE [LARGE SCALE GENOMIC DNA]</scope>
    <source>
        <strain evidence="2 3">T</strain>
    </source>
</reference>
<comment type="caution">
    <text evidence="2">The sequence shown here is derived from an EMBL/GenBank/DDBJ whole genome shotgun (WGS) entry which is preliminary data.</text>
</comment>
<dbReference type="Proteomes" id="UP000634522">
    <property type="component" value="Unassembled WGS sequence"/>
</dbReference>
<feature type="transmembrane region" description="Helical" evidence="1">
    <location>
        <begin position="174"/>
        <end position="198"/>
    </location>
</feature>
<evidence type="ECO:0000313" key="3">
    <source>
        <dbReference type="Proteomes" id="UP000634522"/>
    </source>
</evidence>